<dbReference type="SUPFAM" id="SSF53187">
    <property type="entry name" value="Zn-dependent exopeptidases"/>
    <property type="match status" value="1"/>
</dbReference>
<accession>A0A1Y5MDV4</accession>
<evidence type="ECO:0000313" key="1">
    <source>
        <dbReference type="EMBL" id="OUT06719.1"/>
    </source>
</evidence>
<organism evidence="1 2">
    <name type="scientific">Campylobacter concisus</name>
    <dbReference type="NCBI Taxonomy" id="199"/>
    <lineage>
        <taxon>Bacteria</taxon>
        <taxon>Pseudomonadati</taxon>
        <taxon>Campylobacterota</taxon>
        <taxon>Epsilonproteobacteria</taxon>
        <taxon>Campylobacterales</taxon>
        <taxon>Campylobacteraceae</taxon>
        <taxon>Campylobacter</taxon>
    </lineage>
</organism>
<sequence length="276" mass="31029">MKDLIKLLGYSKESLWQYLEGLSYADYDKIIVPNGGIIFVPKGKEQYALVCVHIDTINDARAAKAPTERELYIRKNYLALLPNADCACLGGDDRCGCYIALKLLDRGVPFAFGFFTDEEIGGLGSSRCINAIEALNVTSFIGLDRRGSNELALYGWDNEELICLFEAMGYNTAFGSFTDASNLAGALGIACVNLSIGYQHEHTHSEFIDFTATLNTLKTLSTRRIIEFLNSKEFLAECDTMGVYDYYYGDDYYRDEYGCDEYGYDDARGVMYYDYK</sequence>
<evidence type="ECO:0000313" key="2">
    <source>
        <dbReference type="Proteomes" id="UP000196317"/>
    </source>
</evidence>
<evidence type="ECO:0008006" key="3">
    <source>
        <dbReference type="Google" id="ProtNLM"/>
    </source>
</evidence>
<name>A0A1Y5MDV4_9BACT</name>
<dbReference type="AlphaFoldDB" id="A0A1Y5MDV4"/>
<protein>
    <recommendedName>
        <fullName evidence="3">Peptidase M28 domain-containing protein</fullName>
    </recommendedName>
</protein>
<comment type="caution">
    <text evidence="1">The sequence shown here is derived from an EMBL/GenBank/DDBJ whole genome shotgun (WGS) entry which is preliminary data.</text>
</comment>
<dbReference type="Gene3D" id="3.40.630.10">
    <property type="entry name" value="Zn peptidases"/>
    <property type="match status" value="1"/>
</dbReference>
<dbReference type="EMBL" id="NDYN01000016">
    <property type="protein sequence ID" value="OUT06719.1"/>
    <property type="molecule type" value="Genomic_DNA"/>
</dbReference>
<gene>
    <name evidence="1" type="ORF">B9N65_10635</name>
</gene>
<reference evidence="1 2" key="1">
    <citation type="submission" date="2017-04" db="EMBL/GenBank/DDBJ databases">
        <title>Complete genome of Campylobacter concisus ATCC 33237T and draft genomes for an additional eight well characterized C. concisus strains.</title>
        <authorList>
            <person name="Cornelius A.J."/>
            <person name="Miller W.G."/>
            <person name="Lastovica A.J."/>
            <person name="On S.L."/>
            <person name="French N.P."/>
            <person name="Vandenberg O."/>
            <person name="Biggs P.J."/>
        </authorList>
    </citation>
    <scope>NUCLEOTIDE SEQUENCE [LARGE SCALE GENOMIC DNA]</scope>
    <source>
        <strain evidence="1 2">CCUG 19995</strain>
    </source>
</reference>
<dbReference type="RefSeq" id="WP_087583812.1">
    <property type="nucleotide sequence ID" value="NZ_NDYN01000016.1"/>
</dbReference>
<proteinExistence type="predicted"/>
<dbReference type="Proteomes" id="UP000196317">
    <property type="component" value="Unassembled WGS sequence"/>
</dbReference>